<dbReference type="InterPro" id="IPR011335">
    <property type="entry name" value="Restrct_endonuc-II-like"/>
</dbReference>
<dbReference type="Pfam" id="PF20700">
    <property type="entry name" value="Mutator"/>
    <property type="match status" value="1"/>
</dbReference>
<evidence type="ECO:0000259" key="2">
    <source>
        <dbReference type="Pfam" id="PF20700"/>
    </source>
</evidence>
<dbReference type="InterPro" id="IPR019080">
    <property type="entry name" value="YqaJ_viral_recombinase"/>
</dbReference>
<name>A0AAV0WU61_9HEMI</name>
<dbReference type="Proteomes" id="UP001160148">
    <property type="component" value="Unassembled WGS sequence"/>
</dbReference>
<comment type="caution">
    <text evidence="3">The sequence shown here is derived from an EMBL/GenBank/DDBJ whole genome shotgun (WGS) entry which is preliminary data.</text>
</comment>
<keyword evidence="4" id="KW-1185">Reference proteome</keyword>
<dbReference type="GO" id="GO:0006281">
    <property type="term" value="P:DNA repair"/>
    <property type="evidence" value="ECO:0007669"/>
    <property type="project" value="UniProtKB-ARBA"/>
</dbReference>
<evidence type="ECO:0000259" key="1">
    <source>
        <dbReference type="Pfam" id="PF09588"/>
    </source>
</evidence>
<proteinExistence type="predicted"/>
<dbReference type="PANTHER" id="PTHR46609">
    <property type="entry name" value="EXONUCLEASE, PHAGE-TYPE/RECB, C-TERMINAL DOMAIN-CONTAINING PROTEIN"/>
    <property type="match status" value="1"/>
</dbReference>
<gene>
    <name evidence="3" type="ORF">MEUPH1_LOCUS15048</name>
</gene>
<feature type="domain" description="YqaJ viral recombinase" evidence="1">
    <location>
        <begin position="709"/>
        <end position="856"/>
    </location>
</feature>
<reference evidence="3 4" key="1">
    <citation type="submission" date="2023-01" db="EMBL/GenBank/DDBJ databases">
        <authorList>
            <person name="Whitehead M."/>
        </authorList>
    </citation>
    <scope>NUCLEOTIDE SEQUENCE [LARGE SCALE GENOMIC DNA]</scope>
</reference>
<accession>A0AAV0WU61</accession>
<dbReference type="PANTHER" id="PTHR46609:SF8">
    <property type="entry name" value="YQAJ VIRAL RECOMBINASE DOMAIN-CONTAINING PROTEIN"/>
    <property type="match status" value="1"/>
</dbReference>
<sequence length="930" mass="106470">MANKKNQKRYTGKKRLSGSALVHRRYNKTNKSKQFILEDTSNNVLSKSGNLIDNQPSTSTCSYIHSSPLVNLLVNDTSMTGISYLSPIENVLLKEDNNLDIMESHKLAVDTEAEDLCNENVLCEDINLESIIESHKLAVDTDTETENLYNTETHNEISGNRIVDISYVFNQIQNNNHNGGFGCNFMNMDFLYEIRLGFYSEYWFNCKMCNIKQKIKSVKNSPTTDWSINKSVVNSSIAIGIGYTQVNEFCAGIEIPSMAPNSYISIENILQKEIKNTAWAEMQKAGEEEKKIALDLGNVDTDGVPLITVVADGQWSKRSYKTKYDAFSGVASIIGFQTKKILFVGVRNRYCVICERAINKNTTTPDHVCFLNWKQGATSIEADAIAEGFKNSIEMHGVKFSKLIGDGDSSVTKRLHEILPYGQMLRVEKIECRNHLLRNYSQKMMSLTKRTEFPTEIRKKISNNIIRMRTDITCAIKFRKAEDKPLHQKIAGLKFDIANAPNHRIFDIHENCSSYFCDKKSIQSNNKIKNQDISREIEIVVSRLSNNAKSLLLDVDNNICEQFNSVINKFLGGKRINFTQKSSYSTRVYAAVVSFNSSEYLKTVRKNITQMSPGVVGKKFLKRALEKRYTCQKKRKVLSNKKSNLKPKRLNFSKKADENYGNADKLDILKDIKCIEFVNEMNQFVKKLGEVDRIKIERETRDQADNDIWKRERLCRLTASNFGRICKMRANTSCKSTVYSILYSSFTSKSVQYGRDMEGVAKMKFEEIYAGIQIKPCGLFIDTEFSFLAASPDGIIDEKTIVEIKAPYSAKNSQNAIEAVESGKLPYCKIENGQLKLKNNHNYFYQVQGQLHISKREVCYFIIYSPQWISVEKIKYENNFWITKMKDKLKTFYLDCLLPEIVDPAYKYRLMVSDIRESNKVEVLKNKINT</sequence>
<dbReference type="SUPFAM" id="SSF52980">
    <property type="entry name" value="Restriction endonuclease-like"/>
    <property type="match status" value="1"/>
</dbReference>
<protein>
    <recommendedName>
        <fullName evidence="5">YqaJ viral recombinase domain-containing protein</fullName>
    </recommendedName>
</protein>
<dbReference type="InterPro" id="IPR011604">
    <property type="entry name" value="PDDEXK-like_dom_sf"/>
</dbReference>
<evidence type="ECO:0008006" key="5">
    <source>
        <dbReference type="Google" id="ProtNLM"/>
    </source>
</evidence>
<dbReference type="InterPro" id="IPR051703">
    <property type="entry name" value="NF-kappa-B_Signaling_Reg"/>
</dbReference>
<dbReference type="Pfam" id="PF09588">
    <property type="entry name" value="YqaJ"/>
    <property type="match status" value="1"/>
</dbReference>
<dbReference type="AlphaFoldDB" id="A0AAV0WU61"/>
<dbReference type="InterPro" id="IPR049012">
    <property type="entry name" value="Mutator_transp_dom"/>
</dbReference>
<organism evidence="3 4">
    <name type="scientific">Macrosiphum euphorbiae</name>
    <name type="common">potato aphid</name>
    <dbReference type="NCBI Taxonomy" id="13131"/>
    <lineage>
        <taxon>Eukaryota</taxon>
        <taxon>Metazoa</taxon>
        <taxon>Ecdysozoa</taxon>
        <taxon>Arthropoda</taxon>
        <taxon>Hexapoda</taxon>
        <taxon>Insecta</taxon>
        <taxon>Pterygota</taxon>
        <taxon>Neoptera</taxon>
        <taxon>Paraneoptera</taxon>
        <taxon>Hemiptera</taxon>
        <taxon>Sternorrhyncha</taxon>
        <taxon>Aphidomorpha</taxon>
        <taxon>Aphidoidea</taxon>
        <taxon>Aphididae</taxon>
        <taxon>Macrosiphini</taxon>
        <taxon>Macrosiphum</taxon>
    </lineage>
</organism>
<evidence type="ECO:0000313" key="3">
    <source>
        <dbReference type="EMBL" id="CAI6359659.1"/>
    </source>
</evidence>
<dbReference type="CDD" id="cd22343">
    <property type="entry name" value="PDDEXK_lambda_exonuclease-like"/>
    <property type="match status" value="1"/>
</dbReference>
<feature type="domain" description="Mutator-like transposase" evidence="2">
    <location>
        <begin position="159"/>
        <end position="517"/>
    </location>
</feature>
<dbReference type="EMBL" id="CARXXK010000002">
    <property type="protein sequence ID" value="CAI6359659.1"/>
    <property type="molecule type" value="Genomic_DNA"/>
</dbReference>
<dbReference type="Gene3D" id="3.90.320.10">
    <property type="match status" value="1"/>
</dbReference>
<evidence type="ECO:0000313" key="4">
    <source>
        <dbReference type="Proteomes" id="UP001160148"/>
    </source>
</evidence>